<reference evidence="2" key="1">
    <citation type="submission" date="2016-10" db="EMBL/GenBank/DDBJ databases">
        <authorList>
            <person name="Varghese N."/>
            <person name="Submissions S."/>
        </authorList>
    </citation>
    <scope>NUCLEOTIDE SEQUENCE [LARGE SCALE GENOMIC DNA]</scope>
    <source>
        <strain evidence="2">CGMCC 4.6609</strain>
    </source>
</reference>
<dbReference type="AlphaFoldDB" id="A0A1H0EN58"/>
<dbReference type="RefSeq" id="WP_090094852.1">
    <property type="nucleotide sequence ID" value="NZ_FNIX01000001.1"/>
</dbReference>
<accession>A0A1H0EN58</accession>
<organism evidence="1 2">
    <name type="scientific">Lentzea jiangxiensis</name>
    <dbReference type="NCBI Taxonomy" id="641025"/>
    <lineage>
        <taxon>Bacteria</taxon>
        <taxon>Bacillati</taxon>
        <taxon>Actinomycetota</taxon>
        <taxon>Actinomycetes</taxon>
        <taxon>Pseudonocardiales</taxon>
        <taxon>Pseudonocardiaceae</taxon>
        <taxon>Lentzea</taxon>
    </lineage>
</organism>
<dbReference type="InterPro" id="IPR010995">
    <property type="entry name" value="DNA_repair_Rad51/TF_NusA_a-hlx"/>
</dbReference>
<evidence type="ECO:0008006" key="3">
    <source>
        <dbReference type="Google" id="ProtNLM"/>
    </source>
</evidence>
<protein>
    <recommendedName>
        <fullName evidence="3">Helix-hairpin-helix domain-containing protein</fullName>
    </recommendedName>
</protein>
<name>A0A1H0EN58_9PSEU</name>
<proteinExistence type="predicted"/>
<keyword evidence="2" id="KW-1185">Reference proteome</keyword>
<dbReference type="Proteomes" id="UP000199691">
    <property type="component" value="Unassembled WGS sequence"/>
</dbReference>
<evidence type="ECO:0000313" key="1">
    <source>
        <dbReference type="EMBL" id="SDN83743.1"/>
    </source>
</evidence>
<dbReference type="STRING" id="641025.SAMN05421507_101443"/>
<dbReference type="EMBL" id="FNIX01000001">
    <property type="protein sequence ID" value="SDN83743.1"/>
    <property type="molecule type" value="Genomic_DNA"/>
</dbReference>
<gene>
    <name evidence="1" type="ORF">SAMN05421507_101443</name>
</gene>
<dbReference type="GO" id="GO:0000166">
    <property type="term" value="F:nucleotide binding"/>
    <property type="evidence" value="ECO:0007669"/>
    <property type="project" value="InterPro"/>
</dbReference>
<sequence>MSELPGSEFPRTIGKVADRELVAHGYATFDSLTKVPAKALLKIHGVGPKAIRILGEELAAQGKAYAADWGCQTPMGCQTVFVSR</sequence>
<evidence type="ECO:0000313" key="2">
    <source>
        <dbReference type="Proteomes" id="UP000199691"/>
    </source>
</evidence>
<dbReference type="Gene3D" id="1.10.150.20">
    <property type="entry name" value="5' to 3' exonuclease, C-terminal subdomain"/>
    <property type="match status" value="1"/>
</dbReference>
<dbReference type="OrthoDB" id="7950977at2"/>
<dbReference type="SUPFAM" id="SSF47794">
    <property type="entry name" value="Rad51 N-terminal domain-like"/>
    <property type="match status" value="1"/>
</dbReference>